<dbReference type="HOGENOM" id="CLU_015961_5_0_0"/>
<dbReference type="OrthoDB" id="9805698at2"/>
<proteinExistence type="inferred from homology"/>
<dbReference type="Pfam" id="PF01368">
    <property type="entry name" value="DHH"/>
    <property type="match status" value="1"/>
</dbReference>
<dbReference type="InterPro" id="IPR038763">
    <property type="entry name" value="DHH_sf"/>
</dbReference>
<feature type="domain" description="CBS" evidence="13">
    <location>
        <begin position="378"/>
        <end position="435"/>
    </location>
</feature>
<evidence type="ECO:0000256" key="11">
    <source>
        <dbReference type="PROSITE-ProRule" id="PRU00703"/>
    </source>
</evidence>
<accession>F0S2H1</accession>
<dbReference type="eggNOG" id="COG0617">
    <property type="taxonomic scope" value="Bacteria"/>
</dbReference>
<dbReference type="Pfam" id="PF01743">
    <property type="entry name" value="PolyA_pol"/>
    <property type="match status" value="1"/>
</dbReference>
<evidence type="ECO:0000256" key="6">
    <source>
        <dbReference type="ARBA" id="ARBA00022695"/>
    </source>
</evidence>
<dbReference type="Gene3D" id="3.90.1640.10">
    <property type="entry name" value="inorganic pyrophosphatase (n-terminal core)"/>
    <property type="match status" value="1"/>
</dbReference>
<dbReference type="Gene3D" id="1.10.3090.10">
    <property type="entry name" value="cca-adding enzyme, domain 2"/>
    <property type="match status" value="1"/>
</dbReference>
<keyword evidence="7" id="KW-0479">Metal-binding</keyword>
<evidence type="ECO:0000259" key="13">
    <source>
        <dbReference type="PROSITE" id="PS51371"/>
    </source>
</evidence>
<evidence type="ECO:0000313" key="15">
    <source>
        <dbReference type="Proteomes" id="UP000007102"/>
    </source>
</evidence>
<dbReference type="eggNOG" id="COG2524">
    <property type="taxonomic scope" value="Bacteria"/>
</dbReference>
<dbReference type="Pfam" id="PF00571">
    <property type="entry name" value="CBS"/>
    <property type="match status" value="2"/>
</dbReference>
<dbReference type="PANTHER" id="PTHR47788:SF1">
    <property type="entry name" value="A-ADDING TRNA NUCLEOTIDYLTRANSFERASE"/>
    <property type="match status" value="1"/>
</dbReference>
<dbReference type="PANTHER" id="PTHR47788">
    <property type="entry name" value="POLYA POLYMERASE"/>
    <property type="match status" value="1"/>
</dbReference>
<dbReference type="Proteomes" id="UP000007102">
    <property type="component" value="Chromosome"/>
</dbReference>
<keyword evidence="8" id="KW-0547">Nucleotide-binding</keyword>
<dbReference type="SUPFAM" id="SSF64182">
    <property type="entry name" value="DHH phosphoesterases"/>
    <property type="match status" value="1"/>
</dbReference>
<dbReference type="PROSITE" id="PS51371">
    <property type="entry name" value="CBS"/>
    <property type="match status" value="2"/>
</dbReference>
<dbReference type="InterPro" id="IPR043519">
    <property type="entry name" value="NT_sf"/>
</dbReference>
<keyword evidence="4 12" id="KW-0808">Transferase</keyword>
<dbReference type="InterPro" id="IPR001667">
    <property type="entry name" value="DDH_dom"/>
</dbReference>
<name>F0S2H1_DESTD</name>
<comment type="similarity">
    <text evidence="2 12">Belongs to the tRNA nucleotidyltransferase/poly(A) polymerase family.</text>
</comment>
<gene>
    <name evidence="14" type="ordered locus">Dester_0388</name>
</gene>
<dbReference type="GO" id="GO:0000166">
    <property type="term" value="F:nucleotide binding"/>
    <property type="evidence" value="ECO:0007669"/>
    <property type="project" value="UniProtKB-KW"/>
</dbReference>
<dbReference type="InterPro" id="IPR000644">
    <property type="entry name" value="CBS_dom"/>
</dbReference>
<evidence type="ECO:0000256" key="10">
    <source>
        <dbReference type="ARBA" id="ARBA00022884"/>
    </source>
</evidence>
<dbReference type="InterPro" id="IPR002646">
    <property type="entry name" value="PolA_pol_head_dom"/>
</dbReference>
<dbReference type="eggNOG" id="COG0618">
    <property type="taxonomic scope" value="Bacteria"/>
</dbReference>
<dbReference type="GO" id="GO:0000049">
    <property type="term" value="F:tRNA binding"/>
    <property type="evidence" value="ECO:0007669"/>
    <property type="project" value="UniProtKB-KW"/>
</dbReference>
<evidence type="ECO:0000256" key="1">
    <source>
        <dbReference type="ARBA" id="ARBA00001946"/>
    </source>
</evidence>
<reference evidence="15" key="2">
    <citation type="submission" date="2011-02" db="EMBL/GenBank/DDBJ databases">
        <title>The complete genome of Desulfurobacterium thermolithotrophum DSM 11699.</title>
        <authorList>
            <consortium name="US DOE Joint Genome Institute (JGI-PGF)"/>
            <person name="Lucas S."/>
            <person name="Copeland A."/>
            <person name="Lapidus A."/>
            <person name="Bruce D."/>
            <person name="Goodwin L."/>
            <person name="Pitluck S."/>
            <person name="Kyrpides N."/>
            <person name="Mavromatis K."/>
            <person name="Pagani I."/>
            <person name="Ivanova N."/>
            <person name="Mikhailova N."/>
            <person name="Daligault H."/>
            <person name="Detter J.C."/>
            <person name="Tapia R."/>
            <person name="Han C."/>
            <person name="Land M."/>
            <person name="Hauser L."/>
            <person name="Markowitz V."/>
            <person name="Cheng J.-F."/>
            <person name="Hugenholtz P."/>
            <person name="Woyke T."/>
            <person name="Wu D."/>
            <person name="Spring S."/>
            <person name="Brambilla E."/>
            <person name="Klenk H.-P."/>
            <person name="Eisen J.A."/>
        </authorList>
    </citation>
    <scope>NUCLEOTIDE SEQUENCE [LARGE SCALE GENOMIC DNA]</scope>
    <source>
        <strain evidence="15">DSM 11699 / BSA</strain>
    </source>
</reference>
<keyword evidence="5" id="KW-0819">tRNA processing</keyword>
<dbReference type="SMART" id="SM00116">
    <property type="entry name" value="CBS"/>
    <property type="match status" value="2"/>
</dbReference>
<evidence type="ECO:0000256" key="9">
    <source>
        <dbReference type="ARBA" id="ARBA00022842"/>
    </source>
</evidence>
<keyword evidence="10 12" id="KW-0694">RNA-binding</keyword>
<dbReference type="InterPro" id="IPR046342">
    <property type="entry name" value="CBS_dom_sf"/>
</dbReference>
<evidence type="ECO:0000256" key="3">
    <source>
        <dbReference type="ARBA" id="ARBA00022555"/>
    </source>
</evidence>
<dbReference type="InParanoid" id="F0S2H1"/>
<reference evidence="14 15" key="1">
    <citation type="journal article" date="2011" name="Stand. Genomic Sci.">
        <title>Complete genome sequence of the thermophilic sulfur-reducer Desulfurobacterium thermolithotrophum type strain (BSA(T)) from a deep-sea hydrothermal vent.</title>
        <authorList>
            <person name="Goker M."/>
            <person name="Daligault H."/>
            <person name="Mwirichia R."/>
            <person name="Lapidus A."/>
            <person name="Lucas S."/>
            <person name="Deshpande S."/>
            <person name="Pagani I."/>
            <person name="Tapia R."/>
            <person name="Cheng J.F."/>
            <person name="Goodwin L."/>
            <person name="Pitluck S."/>
            <person name="Liolios K."/>
            <person name="Ivanova N."/>
            <person name="Mavromatis K."/>
            <person name="Mikhailova N."/>
            <person name="Pati A."/>
            <person name="Chen A."/>
            <person name="Palaniappan K."/>
            <person name="Han C."/>
            <person name="Land M."/>
            <person name="Hauser L."/>
            <person name="Pan C."/>
            <person name="Brambilla E.M."/>
            <person name="Rohde M."/>
            <person name="Spring S."/>
            <person name="Sikorski J."/>
            <person name="Wirth R."/>
            <person name="Detter J.C."/>
            <person name="Woyke T."/>
            <person name="Bristow J."/>
            <person name="Eisen J.A."/>
            <person name="Markowitz V."/>
            <person name="Hugenholtz P."/>
            <person name="Kyrpides N.C."/>
            <person name="Klenk H.P."/>
        </authorList>
    </citation>
    <scope>NUCLEOTIDE SEQUENCE [LARGE SCALE GENOMIC DNA]</scope>
    <source>
        <strain evidence="15">DSM 11699 / BSA</strain>
    </source>
</reference>
<dbReference type="InterPro" id="IPR003156">
    <property type="entry name" value="DHHA1_dom"/>
</dbReference>
<dbReference type="KEGG" id="dte:Dester_0388"/>
<evidence type="ECO:0000256" key="12">
    <source>
        <dbReference type="RuleBase" id="RU003953"/>
    </source>
</evidence>
<dbReference type="Gene3D" id="3.30.460.10">
    <property type="entry name" value="Beta Polymerase, domain 2"/>
    <property type="match status" value="1"/>
</dbReference>
<dbReference type="InterPro" id="IPR052390">
    <property type="entry name" value="tRNA_nt/polyA_polymerase"/>
</dbReference>
<evidence type="ECO:0000256" key="4">
    <source>
        <dbReference type="ARBA" id="ARBA00022679"/>
    </source>
</evidence>
<keyword evidence="3" id="KW-0820">tRNA-binding</keyword>
<dbReference type="SUPFAM" id="SSF54631">
    <property type="entry name" value="CBS-domain pair"/>
    <property type="match status" value="1"/>
</dbReference>
<evidence type="ECO:0000313" key="14">
    <source>
        <dbReference type="EMBL" id="ADY73043.1"/>
    </source>
</evidence>
<evidence type="ECO:0000256" key="7">
    <source>
        <dbReference type="ARBA" id="ARBA00022723"/>
    </source>
</evidence>
<organism evidence="14 15">
    <name type="scientific">Desulfurobacterium thermolithotrophum (strain DSM 11699 / BSA)</name>
    <dbReference type="NCBI Taxonomy" id="868864"/>
    <lineage>
        <taxon>Bacteria</taxon>
        <taxon>Pseudomonadati</taxon>
        <taxon>Aquificota</taxon>
        <taxon>Aquificia</taxon>
        <taxon>Desulfurobacteriales</taxon>
        <taxon>Desulfurobacteriaceae</taxon>
        <taxon>Desulfurobacterium</taxon>
    </lineage>
</organism>
<dbReference type="EMBL" id="CP002543">
    <property type="protein sequence ID" value="ADY73043.1"/>
    <property type="molecule type" value="Genomic_DNA"/>
</dbReference>
<sequence length="881" mass="100511">MGIVITTHKNMDLDALGAVIAAKKLYPDATVVLPGTKGNDVVKLLSENPELIDFVEEENFNPQSVKKIVIVDTDNINRIPDSIRKLIKEKNVETIVYDHHSAEVSFKDIEHHYKASGSVTSLMVLLLKGKGITPTPIEASVMLAGIYSDTGNFRFSSTSPIDFLAAAYLVSIGANIEFVKKYLPSDLSDKELDILKNLKDNLKITEVHGNLIGITYGRFDSYIKDISSLVSKLLEISGLPAIIAVLEFEGSVSLIGRSKTPKVDVSKVAEHFGGGGHVEAASASIKRKTVFEVLEELKKVLEEVVEPLKKAKDIMTYPPIVVSFDSSIEEARTTLMKNSINAAPVVDKKRNIVGIVNRTLIDKAIYMGLKEEPIFEIMERDFLQVLPETPIGDVEKVIIDRHQSFVPVVQDGKPIGVITRTDILMNLYKDEISDISKFYEKRALSSPKYKNIVQKLKESLPKDLLDLIKKIGEFADEFGVNAYIVGGFVRDLILGRKNFDVDIVIEGDATEFAKKVAKKANAKVHTFERFKTATVVFPDGFRIDFASARTEVYKAPGALPEVDMAPLKKDLMRRDFTINTLAIKLNKKEFGKLIDFFGGLRDIKDRKIRILHSLSFVEDPTRILRALRFATRYRFELGKHTEKLLKIAVQRKLFKTVEGQRIYHELKQIFLEDNPLRVVNKLAYYKVLSSIFPTIVWDKKKKDLFERIRKVIIWHKLNFQEKEIRYDLLYFGALLIGQSFQKIDTYLDNLSVPEKDREILKEILLKASYLLKEVNKERKNSEIYKLVSRFKEEVLLFAASLTEEEWKREKILEYLKSWRFTKPAVTGDNLKAIGLKPGPIFREILNELKYRLIDKEIPEDKEKQLDFVKFLIKEEEKYAKR</sequence>
<dbReference type="SUPFAM" id="SSF81891">
    <property type="entry name" value="Poly A polymerase C-terminal region-like"/>
    <property type="match status" value="1"/>
</dbReference>
<dbReference type="Gene3D" id="3.10.580.10">
    <property type="entry name" value="CBS-domain"/>
    <property type="match status" value="1"/>
</dbReference>
<dbReference type="CDD" id="cd05398">
    <property type="entry name" value="NT_ClassII-CCAase"/>
    <property type="match status" value="1"/>
</dbReference>
<keyword evidence="6 14" id="KW-0548">Nucleotidyltransferase</keyword>
<protein>
    <submittedName>
        <fullName evidence="14">Polynucleotide adenylyltransferase region</fullName>
    </submittedName>
</protein>
<dbReference type="GO" id="GO:0046872">
    <property type="term" value="F:metal ion binding"/>
    <property type="evidence" value="ECO:0007669"/>
    <property type="project" value="UniProtKB-KW"/>
</dbReference>
<keyword evidence="15" id="KW-1185">Reference proteome</keyword>
<dbReference type="RefSeq" id="WP_013638001.1">
    <property type="nucleotide sequence ID" value="NC_015185.1"/>
</dbReference>
<dbReference type="Pfam" id="PF02272">
    <property type="entry name" value="DHHA1"/>
    <property type="match status" value="1"/>
</dbReference>
<dbReference type="AlphaFoldDB" id="F0S2H1"/>
<keyword evidence="11" id="KW-0129">CBS domain</keyword>
<dbReference type="GO" id="GO:0016779">
    <property type="term" value="F:nucleotidyltransferase activity"/>
    <property type="evidence" value="ECO:0007669"/>
    <property type="project" value="UniProtKB-KW"/>
</dbReference>
<dbReference type="STRING" id="868864.Dester_0388"/>
<feature type="domain" description="CBS" evidence="13">
    <location>
        <begin position="315"/>
        <end position="371"/>
    </location>
</feature>
<dbReference type="Gene3D" id="3.10.310.30">
    <property type="match status" value="1"/>
</dbReference>
<keyword evidence="9" id="KW-0460">Magnesium</keyword>
<dbReference type="GO" id="GO:0008033">
    <property type="term" value="P:tRNA processing"/>
    <property type="evidence" value="ECO:0007669"/>
    <property type="project" value="UniProtKB-KW"/>
</dbReference>
<dbReference type="SUPFAM" id="SSF81301">
    <property type="entry name" value="Nucleotidyltransferase"/>
    <property type="match status" value="1"/>
</dbReference>
<evidence type="ECO:0000256" key="2">
    <source>
        <dbReference type="ARBA" id="ARBA00007265"/>
    </source>
</evidence>
<comment type="cofactor">
    <cofactor evidence="1">
        <name>Mg(2+)</name>
        <dbReference type="ChEBI" id="CHEBI:18420"/>
    </cofactor>
</comment>
<evidence type="ECO:0000256" key="5">
    <source>
        <dbReference type="ARBA" id="ARBA00022694"/>
    </source>
</evidence>
<evidence type="ECO:0000256" key="8">
    <source>
        <dbReference type="ARBA" id="ARBA00022741"/>
    </source>
</evidence>